<dbReference type="KEGG" id="sufl:FIL70_15240"/>
<gene>
    <name evidence="2" type="ORF">FIL70_15240</name>
</gene>
<dbReference type="GO" id="GO:0003677">
    <property type="term" value="F:DNA binding"/>
    <property type="evidence" value="ECO:0007669"/>
    <property type="project" value="InterPro"/>
</dbReference>
<reference evidence="2 3" key="1">
    <citation type="submission" date="2019-06" db="EMBL/GenBank/DDBJ databases">
        <title>Genome organization and adaptive potential of archetypical organophosphate degarding Sphingobium fuliginis ATCC 27551.</title>
        <authorList>
            <person name="Sarwar A."/>
            <person name="Parthasarathy S."/>
            <person name="Singh C."/>
            <person name="Siddavattam D."/>
        </authorList>
    </citation>
    <scope>NUCLEOTIDE SEQUENCE [LARGE SCALE GENOMIC DNA]</scope>
    <source>
        <strain evidence="2 3">ATCC 27551</strain>
    </source>
</reference>
<dbReference type="InterPro" id="IPR010982">
    <property type="entry name" value="Lambda_DNA-bd_dom_sf"/>
</dbReference>
<dbReference type="RefSeq" id="WP_140042699.1">
    <property type="nucleotide sequence ID" value="NZ_CP041016.1"/>
</dbReference>
<dbReference type="Pfam" id="PF15943">
    <property type="entry name" value="YdaS_toxin"/>
    <property type="match status" value="1"/>
</dbReference>
<name>A0A5B8CJP5_SPHSA</name>
<accession>A0A5B8CJP5</accession>
<organism evidence="2 3">
    <name type="scientific">Sphingobium fuliginis ATCC 27551</name>
    <dbReference type="NCBI Taxonomy" id="1208342"/>
    <lineage>
        <taxon>Bacteria</taxon>
        <taxon>Pseudomonadati</taxon>
        <taxon>Pseudomonadota</taxon>
        <taxon>Alphaproteobacteria</taxon>
        <taxon>Sphingomonadales</taxon>
        <taxon>Sphingomonadaceae</taxon>
        <taxon>Sphingobium</taxon>
    </lineage>
</organism>
<sequence>MPHDNQTQPWYQEARAAFLSAVRIAKGQVPFAKICHCTQGNVSQLIRRGSLLPGRFVLNVEAATGVSRHLLRPDIYPLQSPKWIGFDPGQITGEIIPPANDHVVCDPKPGTQEKDID</sequence>
<dbReference type="InterPro" id="IPR031856">
    <property type="entry name" value="YdaS_toxin-like"/>
</dbReference>
<evidence type="ECO:0000313" key="3">
    <source>
        <dbReference type="Proteomes" id="UP000311469"/>
    </source>
</evidence>
<feature type="region of interest" description="Disordered" evidence="1">
    <location>
        <begin position="97"/>
        <end position="117"/>
    </location>
</feature>
<dbReference type="Proteomes" id="UP000311469">
    <property type="component" value="Chromosome cSF1"/>
</dbReference>
<dbReference type="EMBL" id="CP041016">
    <property type="protein sequence ID" value="QDC38387.1"/>
    <property type="molecule type" value="Genomic_DNA"/>
</dbReference>
<dbReference type="AlphaFoldDB" id="A0A5B8CJP5"/>
<evidence type="ECO:0000313" key="2">
    <source>
        <dbReference type="EMBL" id="QDC38387.1"/>
    </source>
</evidence>
<evidence type="ECO:0000256" key="1">
    <source>
        <dbReference type="SAM" id="MobiDB-lite"/>
    </source>
</evidence>
<protein>
    <submittedName>
        <fullName evidence="2">Helix-turn-helix domain-containing protein</fullName>
    </submittedName>
</protein>
<dbReference type="Gene3D" id="1.10.260.40">
    <property type="entry name" value="lambda repressor-like DNA-binding domains"/>
    <property type="match status" value="1"/>
</dbReference>
<proteinExistence type="predicted"/>